<name>A0A5E4PVY1_9NEOP</name>
<keyword evidence="1" id="KW-0175">Coiled coil</keyword>
<dbReference type="EMBL" id="FZQP02000449">
    <property type="protein sequence ID" value="VVC89088.1"/>
    <property type="molecule type" value="Genomic_DNA"/>
</dbReference>
<evidence type="ECO:0000256" key="1">
    <source>
        <dbReference type="SAM" id="Coils"/>
    </source>
</evidence>
<organism evidence="2 3">
    <name type="scientific">Leptidea sinapis</name>
    <dbReference type="NCBI Taxonomy" id="189913"/>
    <lineage>
        <taxon>Eukaryota</taxon>
        <taxon>Metazoa</taxon>
        <taxon>Ecdysozoa</taxon>
        <taxon>Arthropoda</taxon>
        <taxon>Hexapoda</taxon>
        <taxon>Insecta</taxon>
        <taxon>Pterygota</taxon>
        <taxon>Neoptera</taxon>
        <taxon>Endopterygota</taxon>
        <taxon>Lepidoptera</taxon>
        <taxon>Glossata</taxon>
        <taxon>Ditrysia</taxon>
        <taxon>Papilionoidea</taxon>
        <taxon>Pieridae</taxon>
        <taxon>Dismorphiinae</taxon>
        <taxon>Leptidea</taxon>
    </lineage>
</organism>
<accession>A0A5E4PVY1</accession>
<dbReference type="Proteomes" id="UP000324832">
    <property type="component" value="Unassembled WGS sequence"/>
</dbReference>
<feature type="coiled-coil region" evidence="1">
    <location>
        <begin position="8"/>
        <end position="35"/>
    </location>
</feature>
<dbReference type="AlphaFoldDB" id="A0A5E4PVY1"/>
<keyword evidence="3" id="KW-1185">Reference proteome</keyword>
<gene>
    <name evidence="2" type="ORF">LSINAPIS_LOCUS2301</name>
</gene>
<sequence length="79" mass="9427">MEKMDEKLIPIIEENKNLKTKVEKLEKEIDYLKRAEKNNNIIDKYVLLDTPGHLREDDFSNNDRKSAYIDRKTQDCLTN</sequence>
<evidence type="ECO:0000313" key="3">
    <source>
        <dbReference type="Proteomes" id="UP000324832"/>
    </source>
</evidence>
<proteinExistence type="predicted"/>
<reference evidence="2 3" key="1">
    <citation type="submission" date="2017-07" db="EMBL/GenBank/DDBJ databases">
        <authorList>
            <person name="Talla V."/>
            <person name="Backstrom N."/>
        </authorList>
    </citation>
    <scope>NUCLEOTIDE SEQUENCE [LARGE SCALE GENOMIC DNA]</scope>
</reference>
<protein>
    <submittedName>
        <fullName evidence="2">Uncharacterized protein</fullName>
    </submittedName>
</protein>
<evidence type="ECO:0000313" key="2">
    <source>
        <dbReference type="EMBL" id="VVC89088.1"/>
    </source>
</evidence>